<dbReference type="Proteomes" id="UP000241501">
    <property type="component" value="Segment"/>
</dbReference>
<accession>A0A2L0HJI6</accession>
<gene>
    <name evidence="1" type="ORF">SEA_BRANDONK123_26</name>
</gene>
<dbReference type="EMBL" id="MG812487">
    <property type="protein sequence ID" value="AUX81863.1"/>
    <property type="molecule type" value="Genomic_DNA"/>
</dbReference>
<proteinExistence type="predicted"/>
<evidence type="ECO:0000313" key="1">
    <source>
        <dbReference type="EMBL" id="AUX81863.1"/>
    </source>
</evidence>
<keyword evidence="2" id="KW-1185">Reference proteome</keyword>
<evidence type="ECO:0000313" key="2">
    <source>
        <dbReference type="Proteomes" id="UP000241501"/>
    </source>
</evidence>
<reference evidence="1 2" key="1">
    <citation type="submission" date="2018-01" db="EMBL/GenBank/DDBJ databases">
        <authorList>
            <person name="Farren J.M."/>
            <person name="Htoo L.P."/>
            <person name="Johnson E.S."/>
            <person name="Williams B.R."/>
            <person name="Bonilla J.A."/>
            <person name="Klyczek K."/>
            <person name="Garlena R.A."/>
            <person name="Russell D.A."/>
            <person name="Pope W.H."/>
            <person name="Jacobs-Sera D."/>
            <person name="Hendrix R.W."/>
            <person name="Hatfull G.F."/>
        </authorList>
    </citation>
    <scope>NUCLEOTIDE SEQUENCE [LARGE SCALE GENOMIC DNA]</scope>
</reference>
<protein>
    <submittedName>
        <fullName evidence="1">Uncharacterized protein</fullName>
    </submittedName>
</protein>
<sequence>MPYTRPTIVSGVTRATKAFFDNLLDGIDERVTKAAADAAYVRFVDQNGDPLPPGSVTTIVINTSAGEVDDITVTMPEEA</sequence>
<name>A0A2L0HJI6_9CAUD</name>
<dbReference type="OrthoDB" id="38306at10239"/>
<organism evidence="1 2">
    <name type="scientific">Gordonia phage Brandonk123</name>
    <dbReference type="NCBI Taxonomy" id="2079564"/>
    <lineage>
        <taxon>Viruses</taxon>
        <taxon>Duplodnaviria</taxon>
        <taxon>Heunggongvirae</taxon>
        <taxon>Uroviricota</taxon>
        <taxon>Caudoviricetes</taxon>
        <taxon>Stackebrandtviridae</taxon>
        <taxon>Schenleyvirinae</taxon>
        <taxon>Vividuovirus</taxon>
        <taxon>Vividuovirus brandonk123</taxon>
    </lineage>
</organism>